<dbReference type="SMART" id="SM00388">
    <property type="entry name" value="HisKA"/>
    <property type="match status" value="1"/>
</dbReference>
<dbReference type="InterPro" id="IPR036890">
    <property type="entry name" value="HATPase_C_sf"/>
</dbReference>
<evidence type="ECO:0000313" key="11">
    <source>
        <dbReference type="EMBL" id="GCL63293.1"/>
    </source>
</evidence>
<dbReference type="InterPro" id="IPR050428">
    <property type="entry name" value="TCS_sensor_his_kinase"/>
</dbReference>
<keyword evidence="7 11" id="KW-0418">Kinase</keyword>
<dbReference type="InterPro" id="IPR003594">
    <property type="entry name" value="HATPase_dom"/>
</dbReference>
<feature type="domain" description="Histidine kinase" evidence="10">
    <location>
        <begin position="251"/>
        <end position="459"/>
    </location>
</feature>
<comment type="catalytic activity">
    <reaction evidence="1">
        <text>ATP + protein L-histidine = ADP + protein N-phospho-L-histidine.</text>
        <dbReference type="EC" id="2.7.13.3"/>
    </reaction>
</comment>
<evidence type="ECO:0000256" key="3">
    <source>
        <dbReference type="ARBA" id="ARBA00012438"/>
    </source>
</evidence>
<dbReference type="RefSeq" id="WP_228027080.1">
    <property type="nucleotide sequence ID" value="NZ_BJCL01000005.1"/>
</dbReference>
<evidence type="ECO:0000256" key="8">
    <source>
        <dbReference type="ARBA" id="ARBA00022989"/>
    </source>
</evidence>
<dbReference type="SMART" id="SM00387">
    <property type="entry name" value="HATPase_c"/>
    <property type="match status" value="1"/>
</dbReference>
<dbReference type="CDD" id="cd00075">
    <property type="entry name" value="HATPase"/>
    <property type="match status" value="1"/>
</dbReference>
<dbReference type="PANTHER" id="PTHR45436:SF1">
    <property type="entry name" value="SENSOR PROTEIN QSEC"/>
    <property type="match status" value="1"/>
</dbReference>
<dbReference type="Proteomes" id="UP000301751">
    <property type="component" value="Unassembled WGS sequence"/>
</dbReference>
<keyword evidence="5" id="KW-0808">Transferase</keyword>
<dbReference type="PRINTS" id="PR00344">
    <property type="entry name" value="BCTRLSENSOR"/>
</dbReference>
<dbReference type="Pfam" id="PF00512">
    <property type="entry name" value="HisKA"/>
    <property type="match status" value="1"/>
</dbReference>
<dbReference type="SUPFAM" id="SSF47384">
    <property type="entry name" value="Homodimeric domain of signal transducing histidine kinase"/>
    <property type="match status" value="1"/>
</dbReference>
<comment type="subcellular location">
    <subcellularLocation>
        <location evidence="2">Membrane</location>
    </subcellularLocation>
</comment>
<dbReference type="PROSITE" id="PS50109">
    <property type="entry name" value="HIS_KIN"/>
    <property type="match status" value="1"/>
</dbReference>
<evidence type="ECO:0000256" key="2">
    <source>
        <dbReference type="ARBA" id="ARBA00004370"/>
    </source>
</evidence>
<dbReference type="Gene3D" id="3.30.565.10">
    <property type="entry name" value="Histidine kinase-like ATPase, C-terminal domain"/>
    <property type="match status" value="1"/>
</dbReference>
<dbReference type="Gene3D" id="1.10.287.130">
    <property type="match status" value="1"/>
</dbReference>
<dbReference type="InterPro" id="IPR005467">
    <property type="entry name" value="His_kinase_dom"/>
</dbReference>
<dbReference type="InterPro" id="IPR013727">
    <property type="entry name" value="2CSK_N"/>
</dbReference>
<dbReference type="SUPFAM" id="SSF55874">
    <property type="entry name" value="ATPase domain of HSP90 chaperone/DNA topoisomerase II/histidine kinase"/>
    <property type="match status" value="1"/>
</dbReference>
<accession>A0A480APE8</accession>
<dbReference type="Pfam" id="PF02518">
    <property type="entry name" value="HATPase_c"/>
    <property type="match status" value="1"/>
</dbReference>
<name>A0A480APE8_9BURK</name>
<evidence type="ECO:0000256" key="4">
    <source>
        <dbReference type="ARBA" id="ARBA00022553"/>
    </source>
</evidence>
<evidence type="ECO:0000256" key="5">
    <source>
        <dbReference type="ARBA" id="ARBA00022679"/>
    </source>
</evidence>
<dbReference type="GO" id="GO:0000155">
    <property type="term" value="F:phosphorelay sensor kinase activity"/>
    <property type="evidence" value="ECO:0007669"/>
    <property type="project" value="InterPro"/>
</dbReference>
<keyword evidence="4" id="KW-0597">Phosphoprotein</keyword>
<keyword evidence="12" id="KW-1185">Reference proteome</keyword>
<evidence type="ECO:0000256" key="6">
    <source>
        <dbReference type="ARBA" id="ARBA00022692"/>
    </source>
</evidence>
<proteinExistence type="predicted"/>
<dbReference type="AlphaFoldDB" id="A0A480APE8"/>
<organism evidence="11 12">
    <name type="scientific">Pseudaquabacterium pictum</name>
    <dbReference type="NCBI Taxonomy" id="2315236"/>
    <lineage>
        <taxon>Bacteria</taxon>
        <taxon>Pseudomonadati</taxon>
        <taxon>Pseudomonadota</taxon>
        <taxon>Betaproteobacteria</taxon>
        <taxon>Burkholderiales</taxon>
        <taxon>Sphaerotilaceae</taxon>
        <taxon>Pseudaquabacterium</taxon>
    </lineage>
</organism>
<protein>
    <recommendedName>
        <fullName evidence="3">histidine kinase</fullName>
        <ecNumber evidence="3">2.7.13.3</ecNumber>
    </recommendedName>
</protein>
<comment type="caution">
    <text evidence="11">The sequence shown here is derived from an EMBL/GenBank/DDBJ whole genome shotgun (WGS) entry which is preliminary data.</text>
</comment>
<dbReference type="InterPro" id="IPR004358">
    <property type="entry name" value="Sig_transdc_His_kin-like_C"/>
</dbReference>
<dbReference type="InterPro" id="IPR003661">
    <property type="entry name" value="HisK_dim/P_dom"/>
</dbReference>
<keyword evidence="8" id="KW-1133">Transmembrane helix</keyword>
<dbReference type="EC" id="2.7.13.3" evidence="3"/>
<dbReference type="InterPro" id="IPR036097">
    <property type="entry name" value="HisK_dim/P_sf"/>
</dbReference>
<evidence type="ECO:0000256" key="1">
    <source>
        <dbReference type="ARBA" id="ARBA00000085"/>
    </source>
</evidence>
<reference evidence="12" key="1">
    <citation type="submission" date="2019-03" db="EMBL/GenBank/DDBJ databases">
        <title>Aquabacterium pictum sp.nov., the first bacteriochlorophyll a-containing freshwater bacterium in the genus Aquabacterium of the class Betaproteobacteria.</title>
        <authorList>
            <person name="Hirose S."/>
            <person name="Tank M."/>
            <person name="Hara E."/>
            <person name="Tamaki H."/>
            <person name="Takaichi S."/>
            <person name="Haruta S."/>
            <person name="Hanada S."/>
        </authorList>
    </citation>
    <scope>NUCLEOTIDE SEQUENCE [LARGE SCALE GENOMIC DNA]</scope>
    <source>
        <strain evidence="12">W35</strain>
    </source>
</reference>
<dbReference type="Pfam" id="PF08521">
    <property type="entry name" value="2CSK_N"/>
    <property type="match status" value="1"/>
</dbReference>
<gene>
    <name evidence="11" type="ORF">AQPW35_23740</name>
</gene>
<dbReference type="GO" id="GO:0005886">
    <property type="term" value="C:plasma membrane"/>
    <property type="evidence" value="ECO:0007669"/>
    <property type="project" value="TreeGrafter"/>
</dbReference>
<evidence type="ECO:0000313" key="12">
    <source>
        <dbReference type="Proteomes" id="UP000301751"/>
    </source>
</evidence>
<evidence type="ECO:0000259" key="10">
    <source>
        <dbReference type="PROSITE" id="PS50109"/>
    </source>
</evidence>
<dbReference type="PANTHER" id="PTHR45436">
    <property type="entry name" value="SENSOR HISTIDINE KINASE YKOH"/>
    <property type="match status" value="1"/>
</dbReference>
<sequence>MRWNRTRPLTLEARLLGVLLPGMLLVLALGLWTTRSDALRAANAAFDRSLLGAIKGLDQNVSTASGGLSVEQPYPLFEFFALSASGPVHYRVATDDGLVEIGAPDLPLPDQALAEGQPVFYDARYMDQPVRVGVLRRALAPPVGSARHVLIQVAEATDARERFAAGFVRQALARDAVVLAVLVLAVGGASAWALRPVRALAEATRRRAPDDLQPLSVADLPVNLVPLVEAINGQVARVSALTETRRQFIDDASHQLRTPLTTLRAQLDYARREADPGRAQAAMDALSHELDHATRATNQLLSLARADAGALQADSVDLRALAREVALSLLPLARGAGIDFGLDAQEAPVPARGDALLLREALANLAHNALVHGGGPVTIEAAALPGGGWRLGVVDAGPGLPAALAGRAGERFAKGRGSRGAGLGLAMARAVAERHGGRLDLAPGDGGQGLRASLVWGTA</sequence>
<evidence type="ECO:0000256" key="9">
    <source>
        <dbReference type="ARBA" id="ARBA00023136"/>
    </source>
</evidence>
<keyword evidence="6" id="KW-0812">Transmembrane</keyword>
<keyword evidence="9" id="KW-0472">Membrane</keyword>
<dbReference type="CDD" id="cd00082">
    <property type="entry name" value="HisKA"/>
    <property type="match status" value="1"/>
</dbReference>
<dbReference type="EMBL" id="BJCL01000005">
    <property type="protein sequence ID" value="GCL63293.1"/>
    <property type="molecule type" value="Genomic_DNA"/>
</dbReference>
<evidence type="ECO:0000256" key="7">
    <source>
        <dbReference type="ARBA" id="ARBA00022777"/>
    </source>
</evidence>